<dbReference type="InterPro" id="IPR039430">
    <property type="entry name" value="Thymidylate_kin-like_dom"/>
</dbReference>
<dbReference type="GO" id="GO:0005524">
    <property type="term" value="F:ATP binding"/>
    <property type="evidence" value="ECO:0007669"/>
    <property type="project" value="UniProtKB-KW"/>
</dbReference>
<keyword evidence="5" id="KW-0545">Nucleotide biosynthesis</keyword>
<dbReference type="PANTHER" id="PTHR10344:SF1">
    <property type="entry name" value="THYMIDYLATE KINASE"/>
    <property type="match status" value="1"/>
</dbReference>
<dbReference type="Gene3D" id="3.40.50.300">
    <property type="entry name" value="P-loop containing nucleotide triphosphate hydrolases"/>
    <property type="match status" value="1"/>
</dbReference>
<dbReference type="SUPFAM" id="SSF52540">
    <property type="entry name" value="P-loop containing nucleoside triphosphate hydrolases"/>
    <property type="match status" value="1"/>
</dbReference>
<evidence type="ECO:0000256" key="3">
    <source>
        <dbReference type="ARBA" id="ARBA00012980"/>
    </source>
</evidence>
<sequence>MRMVYLSSSFLDVLTCILLPTHRSTITTLLNSGITVLCDRYAFSGIAFSAAKPSLSSTFPHSDALPWCRAPDVSLPAPDLTVFLDITPEQARLRGGYGEERYEKEEMQKRVREVFYRLGTEMASENGVDEKKRWVVVDAGREREAVAAELWQLLEPLIAGVDGEIKRLWENKFSS</sequence>
<dbReference type="GO" id="GO:0016787">
    <property type="term" value="F:hydrolase activity"/>
    <property type="evidence" value="ECO:0007669"/>
    <property type="project" value="UniProtKB-KW"/>
</dbReference>
<evidence type="ECO:0000256" key="4">
    <source>
        <dbReference type="ARBA" id="ARBA00022679"/>
    </source>
</evidence>
<evidence type="ECO:0000256" key="7">
    <source>
        <dbReference type="ARBA" id="ARBA00022777"/>
    </source>
</evidence>
<accession>A0A9P5XL61</accession>
<organism evidence="10 11">
    <name type="scientific">Macrolepiota fuliginosa MF-IS2</name>
    <dbReference type="NCBI Taxonomy" id="1400762"/>
    <lineage>
        <taxon>Eukaryota</taxon>
        <taxon>Fungi</taxon>
        <taxon>Dikarya</taxon>
        <taxon>Basidiomycota</taxon>
        <taxon>Agaricomycotina</taxon>
        <taxon>Agaricomycetes</taxon>
        <taxon>Agaricomycetidae</taxon>
        <taxon>Agaricales</taxon>
        <taxon>Agaricineae</taxon>
        <taxon>Agaricaceae</taxon>
        <taxon>Macrolepiota</taxon>
    </lineage>
</organism>
<comment type="pathway">
    <text evidence="1">Pyrimidine metabolism; dTTP biosynthesis.</text>
</comment>
<dbReference type="EC" id="2.7.4.9" evidence="3"/>
<keyword evidence="7" id="KW-0418">Kinase</keyword>
<proteinExistence type="inferred from homology"/>
<evidence type="ECO:0000256" key="8">
    <source>
        <dbReference type="ARBA" id="ARBA00022840"/>
    </source>
</evidence>
<dbReference type="AlphaFoldDB" id="A0A9P5XL61"/>
<dbReference type="Pfam" id="PF02223">
    <property type="entry name" value="Thymidylate_kin"/>
    <property type="match status" value="1"/>
</dbReference>
<dbReference type="OrthoDB" id="425602at2759"/>
<dbReference type="GO" id="GO:0004798">
    <property type="term" value="F:dTMP kinase activity"/>
    <property type="evidence" value="ECO:0007669"/>
    <property type="project" value="UniProtKB-EC"/>
</dbReference>
<gene>
    <name evidence="10" type="ORF">P691DRAFT_808669</name>
</gene>
<evidence type="ECO:0000256" key="1">
    <source>
        <dbReference type="ARBA" id="ARBA00004992"/>
    </source>
</evidence>
<name>A0A9P5XL61_9AGAR</name>
<feature type="domain" description="Thymidylate kinase-like" evidence="9">
    <location>
        <begin position="23"/>
        <end position="148"/>
    </location>
</feature>
<comment type="caution">
    <text evidence="10">The sequence shown here is derived from an EMBL/GenBank/DDBJ whole genome shotgun (WGS) entry which is preliminary data.</text>
</comment>
<dbReference type="GO" id="GO:0006233">
    <property type="term" value="P:dTDP biosynthetic process"/>
    <property type="evidence" value="ECO:0007669"/>
    <property type="project" value="InterPro"/>
</dbReference>
<reference evidence="10" key="1">
    <citation type="submission" date="2020-11" db="EMBL/GenBank/DDBJ databases">
        <authorList>
            <consortium name="DOE Joint Genome Institute"/>
            <person name="Ahrendt S."/>
            <person name="Riley R."/>
            <person name="Andreopoulos W."/>
            <person name="Labutti K."/>
            <person name="Pangilinan J."/>
            <person name="Ruiz-Duenas F.J."/>
            <person name="Barrasa J.M."/>
            <person name="Sanchez-Garcia M."/>
            <person name="Camarero S."/>
            <person name="Miyauchi S."/>
            <person name="Serrano A."/>
            <person name="Linde D."/>
            <person name="Babiker R."/>
            <person name="Drula E."/>
            <person name="Ayuso-Fernandez I."/>
            <person name="Pacheco R."/>
            <person name="Padilla G."/>
            <person name="Ferreira P."/>
            <person name="Barriuso J."/>
            <person name="Kellner H."/>
            <person name="Castanera R."/>
            <person name="Alfaro M."/>
            <person name="Ramirez L."/>
            <person name="Pisabarro A.G."/>
            <person name="Kuo A."/>
            <person name="Tritt A."/>
            <person name="Lipzen A."/>
            <person name="He G."/>
            <person name="Yan M."/>
            <person name="Ng V."/>
            <person name="Cullen D."/>
            <person name="Martin F."/>
            <person name="Rosso M.-N."/>
            <person name="Henrissat B."/>
            <person name="Hibbett D."/>
            <person name="Martinez A.T."/>
            <person name="Grigoriev I.V."/>
        </authorList>
    </citation>
    <scope>NUCLEOTIDE SEQUENCE</scope>
    <source>
        <strain evidence="10">MF-IS2</strain>
    </source>
</reference>
<dbReference type="GO" id="GO:0004550">
    <property type="term" value="F:nucleoside diphosphate kinase activity"/>
    <property type="evidence" value="ECO:0007669"/>
    <property type="project" value="TreeGrafter"/>
</dbReference>
<evidence type="ECO:0000259" key="9">
    <source>
        <dbReference type="Pfam" id="PF02223"/>
    </source>
</evidence>
<keyword evidence="10" id="KW-0378">Hydrolase</keyword>
<dbReference type="EMBL" id="MU151090">
    <property type="protein sequence ID" value="KAF9451186.1"/>
    <property type="molecule type" value="Genomic_DNA"/>
</dbReference>
<dbReference type="Proteomes" id="UP000807342">
    <property type="component" value="Unassembled WGS sequence"/>
</dbReference>
<comment type="similarity">
    <text evidence="2">Belongs to the thymidylate kinase family.</text>
</comment>
<keyword evidence="4" id="KW-0808">Transferase</keyword>
<keyword evidence="6" id="KW-0547">Nucleotide-binding</keyword>
<dbReference type="GO" id="GO:0006227">
    <property type="term" value="P:dUDP biosynthetic process"/>
    <property type="evidence" value="ECO:0007669"/>
    <property type="project" value="TreeGrafter"/>
</dbReference>
<dbReference type="GO" id="GO:0006235">
    <property type="term" value="P:dTTP biosynthetic process"/>
    <property type="evidence" value="ECO:0007669"/>
    <property type="project" value="TreeGrafter"/>
</dbReference>
<keyword evidence="8" id="KW-0067">ATP-binding</keyword>
<dbReference type="PROSITE" id="PS01331">
    <property type="entry name" value="THYMIDYLATE_KINASE"/>
    <property type="match status" value="1"/>
</dbReference>
<dbReference type="GO" id="GO:0005739">
    <property type="term" value="C:mitochondrion"/>
    <property type="evidence" value="ECO:0007669"/>
    <property type="project" value="TreeGrafter"/>
</dbReference>
<evidence type="ECO:0000256" key="2">
    <source>
        <dbReference type="ARBA" id="ARBA00009776"/>
    </source>
</evidence>
<protein>
    <recommendedName>
        <fullName evidence="3">dTMP kinase</fullName>
        <ecNumber evidence="3">2.7.4.9</ecNumber>
    </recommendedName>
</protein>
<dbReference type="GO" id="GO:0005634">
    <property type="term" value="C:nucleus"/>
    <property type="evidence" value="ECO:0007669"/>
    <property type="project" value="TreeGrafter"/>
</dbReference>
<evidence type="ECO:0000313" key="11">
    <source>
        <dbReference type="Proteomes" id="UP000807342"/>
    </source>
</evidence>
<dbReference type="InterPro" id="IPR027417">
    <property type="entry name" value="P-loop_NTPase"/>
</dbReference>
<dbReference type="InterPro" id="IPR018095">
    <property type="entry name" value="Thymidylate_kin_CS"/>
</dbReference>
<evidence type="ECO:0000256" key="5">
    <source>
        <dbReference type="ARBA" id="ARBA00022727"/>
    </source>
</evidence>
<evidence type="ECO:0000313" key="10">
    <source>
        <dbReference type="EMBL" id="KAF9451186.1"/>
    </source>
</evidence>
<dbReference type="PANTHER" id="PTHR10344">
    <property type="entry name" value="THYMIDYLATE KINASE"/>
    <property type="match status" value="1"/>
</dbReference>
<keyword evidence="11" id="KW-1185">Reference proteome</keyword>
<evidence type="ECO:0000256" key="6">
    <source>
        <dbReference type="ARBA" id="ARBA00022741"/>
    </source>
</evidence>
<dbReference type="GO" id="GO:0005829">
    <property type="term" value="C:cytosol"/>
    <property type="evidence" value="ECO:0007669"/>
    <property type="project" value="TreeGrafter"/>
</dbReference>